<name>A0A7W6DHX3_9SPHN</name>
<evidence type="ECO:0000313" key="2">
    <source>
        <dbReference type="EMBL" id="MBB3983348.1"/>
    </source>
</evidence>
<evidence type="ECO:0000256" key="1">
    <source>
        <dbReference type="ARBA" id="ARBA00044755"/>
    </source>
</evidence>
<dbReference type="EMBL" id="JACIEB010000008">
    <property type="protein sequence ID" value="MBB3983348.1"/>
    <property type="molecule type" value="Genomic_DNA"/>
</dbReference>
<dbReference type="PANTHER" id="PTHR35024">
    <property type="entry name" value="HYPOTHETICAL CYTOSOLIC PROTEIN"/>
    <property type="match status" value="1"/>
</dbReference>
<dbReference type="InterPro" id="IPR007607">
    <property type="entry name" value="BacA/B"/>
</dbReference>
<keyword evidence="3" id="KW-1185">Reference proteome</keyword>
<evidence type="ECO:0000313" key="3">
    <source>
        <dbReference type="Proteomes" id="UP000552757"/>
    </source>
</evidence>
<reference evidence="2 3" key="1">
    <citation type="submission" date="2020-08" db="EMBL/GenBank/DDBJ databases">
        <title>Genomic Encyclopedia of Type Strains, Phase IV (KMG-IV): sequencing the most valuable type-strain genomes for metagenomic binning, comparative biology and taxonomic classification.</title>
        <authorList>
            <person name="Goeker M."/>
        </authorList>
    </citation>
    <scope>NUCLEOTIDE SEQUENCE [LARGE SCALE GENOMIC DNA]</scope>
    <source>
        <strain evidence="2 3">DSM 29348</strain>
    </source>
</reference>
<dbReference type="AlphaFoldDB" id="A0A7W6DHX3"/>
<dbReference type="RefSeq" id="WP_183956292.1">
    <property type="nucleotide sequence ID" value="NZ_JACIEB010000008.1"/>
</dbReference>
<organism evidence="2 3">
    <name type="scientific">Sphingobium fontiphilum</name>
    <dbReference type="NCBI Taxonomy" id="944425"/>
    <lineage>
        <taxon>Bacteria</taxon>
        <taxon>Pseudomonadati</taxon>
        <taxon>Pseudomonadota</taxon>
        <taxon>Alphaproteobacteria</taxon>
        <taxon>Sphingomonadales</taxon>
        <taxon>Sphingomonadaceae</taxon>
        <taxon>Sphingobium</taxon>
    </lineage>
</organism>
<proteinExistence type="inferred from homology"/>
<gene>
    <name evidence="2" type="ORF">GGR44_003036</name>
</gene>
<accession>A0A7W6DHX3</accession>
<comment type="similarity">
    <text evidence="1">Belongs to the bactofilin family.</text>
</comment>
<protein>
    <submittedName>
        <fullName evidence="2">Cytoskeletal protein CcmA (Bactofilin family)</fullName>
    </submittedName>
</protein>
<sequence length="127" mass="13073">MSATGGKNTPFSLIGGDVVITGNISASVDLHIDGKVEGDIECAALVQGPDSTIRGHVTARAARLAGLVDGSITAEELVLESSARVTGDVRYERITIAAGGRIDGHFAHRDTETTTGELKLIASDKSA</sequence>
<dbReference type="Pfam" id="PF04519">
    <property type="entry name" value="Bactofilin"/>
    <property type="match status" value="1"/>
</dbReference>
<dbReference type="PANTHER" id="PTHR35024:SF4">
    <property type="entry name" value="POLYMER-FORMING CYTOSKELETAL PROTEIN"/>
    <property type="match status" value="1"/>
</dbReference>
<dbReference type="Proteomes" id="UP000552757">
    <property type="component" value="Unassembled WGS sequence"/>
</dbReference>
<comment type="caution">
    <text evidence="2">The sequence shown here is derived from an EMBL/GenBank/DDBJ whole genome shotgun (WGS) entry which is preliminary data.</text>
</comment>